<evidence type="ECO:0000313" key="3">
    <source>
        <dbReference type="Proteomes" id="UP000751190"/>
    </source>
</evidence>
<feature type="compositionally biased region" description="Low complexity" evidence="1">
    <location>
        <begin position="165"/>
        <end position="176"/>
    </location>
</feature>
<evidence type="ECO:0000256" key="1">
    <source>
        <dbReference type="SAM" id="MobiDB-lite"/>
    </source>
</evidence>
<reference evidence="2" key="1">
    <citation type="submission" date="2021-05" db="EMBL/GenBank/DDBJ databases">
        <title>The genome of the haptophyte Pavlova lutheri (Diacronema luteri, Pavlovales) - a model for lipid biosynthesis in eukaryotic algae.</title>
        <authorList>
            <person name="Hulatt C.J."/>
            <person name="Posewitz M.C."/>
        </authorList>
    </citation>
    <scope>NUCLEOTIDE SEQUENCE</scope>
    <source>
        <strain evidence="2">NIVA-4/92</strain>
    </source>
</reference>
<feature type="region of interest" description="Disordered" evidence="1">
    <location>
        <begin position="143"/>
        <end position="191"/>
    </location>
</feature>
<feature type="region of interest" description="Disordered" evidence="1">
    <location>
        <begin position="218"/>
        <end position="239"/>
    </location>
</feature>
<dbReference type="OrthoDB" id="10665266at2759"/>
<feature type="compositionally biased region" description="Basic and acidic residues" evidence="1">
    <location>
        <begin position="229"/>
        <end position="239"/>
    </location>
</feature>
<organism evidence="2 3">
    <name type="scientific">Diacronema lutheri</name>
    <name type="common">Unicellular marine alga</name>
    <name type="synonym">Monochrysis lutheri</name>
    <dbReference type="NCBI Taxonomy" id="2081491"/>
    <lineage>
        <taxon>Eukaryota</taxon>
        <taxon>Haptista</taxon>
        <taxon>Haptophyta</taxon>
        <taxon>Pavlovophyceae</taxon>
        <taxon>Pavlovales</taxon>
        <taxon>Pavlovaceae</taxon>
        <taxon>Diacronema</taxon>
    </lineage>
</organism>
<comment type="caution">
    <text evidence="2">The sequence shown here is derived from an EMBL/GenBank/DDBJ whole genome shotgun (WGS) entry which is preliminary data.</text>
</comment>
<gene>
    <name evidence="2" type="ORF">KFE25_013688</name>
</gene>
<name>A0A8J6CG25_DIALT</name>
<evidence type="ECO:0000313" key="2">
    <source>
        <dbReference type="EMBL" id="KAG8468605.1"/>
    </source>
</evidence>
<protein>
    <submittedName>
        <fullName evidence="2">Uncharacterized protein</fullName>
    </submittedName>
</protein>
<sequence length="239" mass="25953">MAEVYLARCRHKICACHIPHELCECACALCKARRWERITQDRVRGKLSHREPAPAQLAAPAVSVAAARAKRTPDASSPHTPNNRELADRALMSSQRAERTSEASAVAAFFDALESPPPRFSLGSPEPSPAALVSAALVSSPLRAPMPTEEPFSPSTDGQPSPDWSARSPRAPPASRVQTQRTWPRAERQHAARELELNKARAQAEAALAVRSAFEFFARHSSTGGEKAGLTEHGEDRVE</sequence>
<dbReference type="AlphaFoldDB" id="A0A8J6CG25"/>
<keyword evidence="3" id="KW-1185">Reference proteome</keyword>
<proteinExistence type="predicted"/>
<dbReference type="EMBL" id="JAGTXO010000004">
    <property type="protein sequence ID" value="KAG8468605.1"/>
    <property type="molecule type" value="Genomic_DNA"/>
</dbReference>
<accession>A0A8J6CG25</accession>
<dbReference type="Proteomes" id="UP000751190">
    <property type="component" value="Unassembled WGS sequence"/>
</dbReference>